<name>A0A382R472_9ZZZZ</name>
<proteinExistence type="predicted"/>
<reference evidence="1" key="1">
    <citation type="submission" date="2018-05" db="EMBL/GenBank/DDBJ databases">
        <authorList>
            <person name="Lanie J.A."/>
            <person name="Ng W.-L."/>
            <person name="Kazmierczak K.M."/>
            <person name="Andrzejewski T.M."/>
            <person name="Davidsen T.M."/>
            <person name="Wayne K.J."/>
            <person name="Tettelin H."/>
            <person name="Glass J.I."/>
            <person name="Rusch D."/>
            <person name="Podicherti R."/>
            <person name="Tsui H.-C.T."/>
            <person name="Winkler M.E."/>
        </authorList>
    </citation>
    <scope>NUCLEOTIDE SEQUENCE</scope>
</reference>
<gene>
    <name evidence="1" type="ORF">METZ01_LOCUS344861</name>
</gene>
<dbReference type="EMBL" id="UINC01118705">
    <property type="protein sequence ID" value="SVC92007.1"/>
    <property type="molecule type" value="Genomic_DNA"/>
</dbReference>
<accession>A0A382R472</accession>
<dbReference type="AlphaFoldDB" id="A0A382R472"/>
<evidence type="ECO:0000313" key="1">
    <source>
        <dbReference type="EMBL" id="SVC92007.1"/>
    </source>
</evidence>
<protein>
    <submittedName>
        <fullName evidence="1">Uncharacterized protein</fullName>
    </submittedName>
</protein>
<sequence>MQVIVLKPRWEVSLEQLFVGNDLDFFS</sequence>
<organism evidence="1">
    <name type="scientific">marine metagenome</name>
    <dbReference type="NCBI Taxonomy" id="408172"/>
    <lineage>
        <taxon>unclassified sequences</taxon>
        <taxon>metagenomes</taxon>
        <taxon>ecological metagenomes</taxon>
    </lineage>
</organism>